<evidence type="ECO:0000256" key="9">
    <source>
        <dbReference type="ARBA" id="ARBA00023242"/>
    </source>
</evidence>
<evidence type="ECO:0000256" key="4">
    <source>
        <dbReference type="ARBA" id="ARBA00022490"/>
    </source>
</evidence>
<dbReference type="InterPro" id="IPR040168">
    <property type="entry name" value="Not2/3/5"/>
</dbReference>
<dbReference type="InterPro" id="IPR038635">
    <property type="entry name" value="CCR4-NOT_su2/3/5_C_sf"/>
</dbReference>
<feature type="compositionally biased region" description="Low complexity" evidence="12">
    <location>
        <begin position="322"/>
        <end position="358"/>
    </location>
</feature>
<evidence type="ECO:0000259" key="13">
    <source>
        <dbReference type="Pfam" id="PF04065"/>
    </source>
</evidence>
<evidence type="ECO:0000256" key="7">
    <source>
        <dbReference type="ARBA" id="ARBA00023015"/>
    </source>
</evidence>
<organism evidence="15 16">
    <name type="scientific">Lodderomyces beijingensis</name>
    <dbReference type="NCBI Taxonomy" id="1775926"/>
    <lineage>
        <taxon>Eukaryota</taxon>
        <taxon>Fungi</taxon>
        <taxon>Dikarya</taxon>
        <taxon>Ascomycota</taxon>
        <taxon>Saccharomycotina</taxon>
        <taxon>Pichiomycetes</taxon>
        <taxon>Debaryomycetaceae</taxon>
        <taxon>Candida/Lodderomyces clade</taxon>
        <taxon>Lodderomyces</taxon>
    </lineage>
</organism>
<reference evidence="15 16" key="1">
    <citation type="submission" date="2024-03" db="EMBL/GenBank/DDBJ databases">
        <authorList>
            <person name="Brejova B."/>
        </authorList>
    </citation>
    <scope>NUCLEOTIDE SEQUENCE [LARGE SCALE GENOMIC DNA]</scope>
    <source>
        <strain evidence="15 16">CBS 14171</strain>
    </source>
</reference>
<dbReference type="PIRSF" id="PIRSF005290">
    <property type="entry name" value="NOT_su_3_5"/>
    <property type="match status" value="1"/>
</dbReference>
<dbReference type="Pfam" id="PF04065">
    <property type="entry name" value="Not3"/>
    <property type="match status" value="1"/>
</dbReference>
<dbReference type="GeneID" id="92205910"/>
<feature type="region of interest" description="Disordered" evidence="12">
    <location>
        <begin position="269"/>
        <end position="302"/>
    </location>
</feature>
<evidence type="ECO:0000256" key="8">
    <source>
        <dbReference type="ARBA" id="ARBA00023163"/>
    </source>
</evidence>
<evidence type="ECO:0000256" key="3">
    <source>
        <dbReference type="ARBA" id="ARBA00007682"/>
    </source>
</evidence>
<gene>
    <name evidence="15" type="ORF">LODBEIA_P07140</name>
</gene>
<sequence length="712" mass="79158">MSARKLQHEYERLNKKISEGLAAFEEIKDKIHQTQIASQKEKFENDLKKELKKLQRCRDQLKLWLADSSVKLDKNNLQENRTKIEQAMDDFKELERNSKIKQFSNEGLEMQQKKAQLSSKFGDPEKVQEACDYISGIIQQLNDQNDELDREMESLSQQSKKKGSHSVSSSIEEVKYKIDRNNTHIERLESVVEDLESDKLDPAKIDNIKDDLDYYVEMNQDEDYVEYDEFYDQLEVADDEDEDVEIEGSLAQMAAESFEEEERKRLELQQLGQQQSEQTRATQTASSSSASATNSALTQQAPHHKPFAISNESHVQPLSSMANNNNTIGNVNTTTTTTTNNNNANNNTNNSTASSSTAQAPTRKAKGMNVAPAPAPPPIISGNSYSNVIKAAQAASSSSNNNNNINNNITSTSNNANNNVIPTAASSGVANTGDSKRGTPLVNNNVPLATALATASTAVSTPAKLPPPGLSHVSNAASKSQSVSPITSQAKVYDEEPLNKMISNVSQSSVQTNIESSAMFGVALSKLGNIASSRLNDPLPIQSISSMLEQSLLNCPDSFDAEKPRQYIPQNVHPSMIDYPQEPMFELNSLHFMQKFDDDLLFYCFYYGEDDGMNNFAKWNAAKELNKRGWMFNTELSQWVSRAKIFSSIKSRSTSIVPNLGAEAQEYNNGSVNSTNNITNTNGPEESENGEVFNQYFDEKTWLIRNSFSKKV</sequence>
<dbReference type="EMBL" id="OZ022405">
    <property type="protein sequence ID" value="CAK9436156.1"/>
    <property type="molecule type" value="Genomic_DNA"/>
</dbReference>
<feature type="compositionally biased region" description="Low complexity" evidence="12">
    <location>
        <begin position="396"/>
        <end position="419"/>
    </location>
</feature>
<evidence type="ECO:0000256" key="11">
    <source>
        <dbReference type="SAM" id="Coils"/>
    </source>
</evidence>
<comment type="function">
    <text evidence="10">Acts as component of the CCR4-NOT core complex, which in the nucleus seems to be a general transcription factor, and in the cytoplasm the major mRNA deadenylase involved in mRNA turnover. The NOT protein subcomplex negatively regulates the basal and activated transcription of many genes. Preferentially affects TC-type TATA element-dependent transcription. Could directly or indirectly inhibit component(s) of the general transcription machinery.</text>
</comment>
<dbReference type="Pfam" id="PF04153">
    <property type="entry name" value="NOT2_3_5_C"/>
    <property type="match status" value="1"/>
</dbReference>
<name>A0ABP0ZEA3_9ASCO</name>
<evidence type="ECO:0000256" key="1">
    <source>
        <dbReference type="ARBA" id="ARBA00004123"/>
    </source>
</evidence>
<evidence type="ECO:0000256" key="2">
    <source>
        <dbReference type="ARBA" id="ARBA00004496"/>
    </source>
</evidence>
<evidence type="ECO:0000313" key="15">
    <source>
        <dbReference type="EMBL" id="CAK9436156.1"/>
    </source>
</evidence>
<dbReference type="RefSeq" id="XP_066827652.1">
    <property type="nucleotide sequence ID" value="XM_066976665.1"/>
</dbReference>
<dbReference type="InterPro" id="IPR012270">
    <property type="entry name" value="CCR4-NOT_su3/5"/>
</dbReference>
<accession>A0ABP0ZEA3</accession>
<proteinExistence type="inferred from homology"/>
<keyword evidence="11" id="KW-0175">Coiled coil</keyword>
<feature type="domain" description="NOT2/NOT3/NOT5 C-terminal" evidence="14">
    <location>
        <begin position="551"/>
        <end position="705"/>
    </location>
</feature>
<feature type="coiled-coil region" evidence="11">
    <location>
        <begin position="3"/>
        <end position="97"/>
    </location>
</feature>
<evidence type="ECO:0000256" key="6">
    <source>
        <dbReference type="ARBA" id="ARBA00022553"/>
    </source>
</evidence>
<feature type="domain" description="CCR4-Not complex component Not N-terminal" evidence="13">
    <location>
        <begin position="3"/>
        <end position="236"/>
    </location>
</feature>
<feature type="region of interest" description="Disordered" evidence="12">
    <location>
        <begin position="317"/>
        <end position="371"/>
    </location>
</feature>
<feature type="region of interest" description="Disordered" evidence="12">
    <location>
        <begin position="463"/>
        <end position="482"/>
    </location>
</feature>
<evidence type="ECO:0000256" key="12">
    <source>
        <dbReference type="SAM" id="MobiDB-lite"/>
    </source>
</evidence>
<keyword evidence="10" id="KW-0010">Activator</keyword>
<dbReference type="Proteomes" id="UP001497383">
    <property type="component" value="Chromosome 1"/>
</dbReference>
<feature type="region of interest" description="Disordered" evidence="12">
    <location>
        <begin position="396"/>
        <end position="438"/>
    </location>
</feature>
<dbReference type="PANTHER" id="PTHR23326">
    <property type="entry name" value="CCR4 NOT-RELATED"/>
    <property type="match status" value="1"/>
</dbReference>
<keyword evidence="4 10" id="KW-0963">Cytoplasm</keyword>
<keyword evidence="6" id="KW-0597">Phosphoprotein</keyword>
<keyword evidence="16" id="KW-1185">Reference proteome</keyword>
<dbReference type="InterPro" id="IPR007282">
    <property type="entry name" value="NOT2/3/5_C"/>
</dbReference>
<evidence type="ECO:0000313" key="16">
    <source>
        <dbReference type="Proteomes" id="UP001497383"/>
    </source>
</evidence>
<dbReference type="InterPro" id="IPR007207">
    <property type="entry name" value="Not_N"/>
</dbReference>
<dbReference type="Gene3D" id="2.30.30.1020">
    <property type="entry name" value="CCR4-NOT complex subunit 2/3/5, C-terminal domain"/>
    <property type="match status" value="1"/>
</dbReference>
<keyword evidence="7 10" id="KW-0805">Transcription regulation</keyword>
<comment type="similarity">
    <text evidence="3 10">Belongs to the CNOT2/3/5 family.</text>
</comment>
<comment type="subcellular location">
    <subcellularLocation>
        <location evidence="2 10">Cytoplasm</location>
    </subcellularLocation>
    <subcellularLocation>
        <location evidence="1 10">Nucleus</location>
    </subcellularLocation>
</comment>
<keyword evidence="5 10" id="KW-0678">Repressor</keyword>
<keyword evidence="9 10" id="KW-0539">Nucleus</keyword>
<evidence type="ECO:0000256" key="5">
    <source>
        <dbReference type="ARBA" id="ARBA00022491"/>
    </source>
</evidence>
<feature type="compositionally biased region" description="Polar residues" evidence="12">
    <location>
        <begin position="420"/>
        <end position="433"/>
    </location>
</feature>
<evidence type="ECO:0000256" key="10">
    <source>
        <dbReference type="PIRNR" id="PIRNR005290"/>
    </source>
</evidence>
<feature type="compositionally biased region" description="Polar residues" evidence="12">
    <location>
        <begin position="472"/>
        <end position="482"/>
    </location>
</feature>
<protein>
    <recommendedName>
        <fullName evidence="10">General negative regulator of transcription subunit</fullName>
    </recommendedName>
</protein>
<feature type="region of interest" description="Disordered" evidence="12">
    <location>
        <begin position="145"/>
        <end position="168"/>
    </location>
</feature>
<keyword evidence="8 10" id="KW-0804">Transcription</keyword>
<feature type="compositionally biased region" description="Low complexity" evidence="12">
    <location>
        <begin position="269"/>
        <end position="301"/>
    </location>
</feature>
<evidence type="ECO:0000259" key="14">
    <source>
        <dbReference type="Pfam" id="PF04153"/>
    </source>
</evidence>